<dbReference type="EMBL" id="CP003333">
    <property type="protein sequence ID" value="AFL67950.1"/>
    <property type="molecule type" value="Genomic_DNA"/>
</dbReference>
<dbReference type="STRING" id="760154.Sulba_0642"/>
<protein>
    <submittedName>
        <fullName evidence="1">Uncharacterized protein</fullName>
    </submittedName>
</protein>
<dbReference type="AlphaFoldDB" id="I3XVH6"/>
<sequence length="110" mass="12757">MKEMLERICHKQVVFTSLESIAPKVLKSRKKLAIFSGVDRKSFYHAIFQCEQKSRFISQHADELLHLYAALTLHVNHNYKHKHLLLKAPLCSKAGALLKEKGWIIYNDIV</sequence>
<dbReference type="HOGENOM" id="CLU_172378_1_0_7"/>
<dbReference type="eggNOG" id="ENOG5032NK3">
    <property type="taxonomic scope" value="Bacteria"/>
</dbReference>
<reference evidence="1 2" key="1">
    <citation type="submission" date="2012-06" db="EMBL/GenBank/DDBJ databases">
        <title>Complete sequence of Sulfurospirillum barnesii SES-3.</title>
        <authorList>
            <consortium name="US DOE Joint Genome Institute"/>
            <person name="Lucas S."/>
            <person name="Han J."/>
            <person name="Lapidus A."/>
            <person name="Cheng J.-F."/>
            <person name="Goodwin L."/>
            <person name="Pitluck S."/>
            <person name="Peters L."/>
            <person name="Ovchinnikova G."/>
            <person name="Lu M."/>
            <person name="Detter J.C."/>
            <person name="Han C."/>
            <person name="Tapia R."/>
            <person name="Land M."/>
            <person name="Hauser L."/>
            <person name="Kyrpides N."/>
            <person name="Ivanova N."/>
            <person name="Pagani I."/>
            <person name="Stolz J."/>
            <person name="Arkin A."/>
            <person name="Dehal P."/>
            <person name="Oremland R."/>
            <person name="Saltikov C."/>
            <person name="Basu P."/>
            <person name="Hollibaugh J."/>
            <person name="Newman D."/>
            <person name="Stolyar S."/>
            <person name="Hazen T."/>
            <person name="Woyke T."/>
        </authorList>
    </citation>
    <scope>NUCLEOTIDE SEQUENCE [LARGE SCALE GENOMIC DNA]</scope>
    <source>
        <strain evidence="2">ATCC 700032 / DSM 10660 / SES-3</strain>
    </source>
</reference>
<dbReference type="Proteomes" id="UP000006176">
    <property type="component" value="Chromosome"/>
</dbReference>
<dbReference type="KEGG" id="sba:Sulba_0642"/>
<gene>
    <name evidence="1" type="ordered locus">Sulba_0642</name>
</gene>
<dbReference type="PATRIC" id="fig|760154.4.peg.640"/>
<proteinExistence type="predicted"/>
<organism evidence="1 2">
    <name type="scientific">Sulfurospirillum barnesii (strain ATCC 700032 / DSM 10660 / SES-3)</name>
    <dbReference type="NCBI Taxonomy" id="760154"/>
    <lineage>
        <taxon>Bacteria</taxon>
        <taxon>Pseudomonadati</taxon>
        <taxon>Campylobacterota</taxon>
        <taxon>Epsilonproteobacteria</taxon>
        <taxon>Campylobacterales</taxon>
        <taxon>Sulfurospirillaceae</taxon>
        <taxon>Sulfurospirillum</taxon>
    </lineage>
</organism>
<dbReference type="OrthoDB" id="5339798at2"/>
<evidence type="ECO:0000313" key="1">
    <source>
        <dbReference type="EMBL" id="AFL67950.1"/>
    </source>
</evidence>
<evidence type="ECO:0000313" key="2">
    <source>
        <dbReference type="Proteomes" id="UP000006176"/>
    </source>
</evidence>
<name>I3XVH6_SULBS</name>
<accession>I3XVH6</accession>
<keyword evidence="2" id="KW-1185">Reference proteome</keyword>